<keyword evidence="1" id="KW-0732">Signal</keyword>
<dbReference type="EMBL" id="GBRH01248289">
    <property type="protein sequence ID" value="JAD49606.1"/>
    <property type="molecule type" value="Transcribed_RNA"/>
</dbReference>
<name>A0A0A9AES4_ARUDO</name>
<reference evidence="2" key="1">
    <citation type="submission" date="2014-09" db="EMBL/GenBank/DDBJ databases">
        <authorList>
            <person name="Magalhaes I.L.F."/>
            <person name="Oliveira U."/>
            <person name="Santos F.R."/>
            <person name="Vidigal T.H.D.A."/>
            <person name="Brescovit A.D."/>
            <person name="Santos A.J."/>
        </authorList>
    </citation>
    <scope>NUCLEOTIDE SEQUENCE</scope>
    <source>
        <tissue evidence="2">Shoot tissue taken approximately 20 cm above the soil surface</tissue>
    </source>
</reference>
<dbReference type="AlphaFoldDB" id="A0A0A9AES4"/>
<proteinExistence type="predicted"/>
<evidence type="ECO:0000313" key="2">
    <source>
        <dbReference type="EMBL" id="JAD49606.1"/>
    </source>
</evidence>
<feature type="signal peptide" evidence="1">
    <location>
        <begin position="1"/>
        <end position="16"/>
    </location>
</feature>
<accession>A0A0A9AES4</accession>
<organism evidence="2">
    <name type="scientific">Arundo donax</name>
    <name type="common">Giant reed</name>
    <name type="synonym">Donax arundinaceus</name>
    <dbReference type="NCBI Taxonomy" id="35708"/>
    <lineage>
        <taxon>Eukaryota</taxon>
        <taxon>Viridiplantae</taxon>
        <taxon>Streptophyta</taxon>
        <taxon>Embryophyta</taxon>
        <taxon>Tracheophyta</taxon>
        <taxon>Spermatophyta</taxon>
        <taxon>Magnoliopsida</taxon>
        <taxon>Liliopsida</taxon>
        <taxon>Poales</taxon>
        <taxon>Poaceae</taxon>
        <taxon>PACMAD clade</taxon>
        <taxon>Arundinoideae</taxon>
        <taxon>Arundineae</taxon>
        <taxon>Arundo</taxon>
    </lineage>
</organism>
<sequence length="42" mass="4705">MFVANFTLFIKRLAYLATFCLDPPSHQLGGRHWPVAQLVSSA</sequence>
<feature type="chain" id="PRO_5005168851" evidence="1">
    <location>
        <begin position="17"/>
        <end position="42"/>
    </location>
</feature>
<evidence type="ECO:0000256" key="1">
    <source>
        <dbReference type="SAM" id="SignalP"/>
    </source>
</evidence>
<reference evidence="2" key="2">
    <citation type="journal article" date="2015" name="Data Brief">
        <title>Shoot transcriptome of the giant reed, Arundo donax.</title>
        <authorList>
            <person name="Barrero R.A."/>
            <person name="Guerrero F.D."/>
            <person name="Moolhuijzen P."/>
            <person name="Goolsby J.A."/>
            <person name="Tidwell J."/>
            <person name="Bellgard S.E."/>
            <person name="Bellgard M.I."/>
        </authorList>
    </citation>
    <scope>NUCLEOTIDE SEQUENCE</scope>
    <source>
        <tissue evidence="2">Shoot tissue taken approximately 20 cm above the soil surface</tissue>
    </source>
</reference>
<protein>
    <submittedName>
        <fullName evidence="2">Uncharacterized protein</fullName>
    </submittedName>
</protein>